<dbReference type="PANTHER" id="PTHR11465">
    <property type="entry name" value="CATALASE"/>
    <property type="match status" value="1"/>
</dbReference>
<keyword evidence="4" id="KW-1185">Reference proteome</keyword>
<evidence type="ECO:0000256" key="1">
    <source>
        <dbReference type="SAM" id="MobiDB-lite"/>
    </source>
</evidence>
<gene>
    <name evidence="3" type="primary">katA_3</name>
    <name evidence="3" type="ORF">B7C42_06192</name>
</gene>
<keyword evidence="3" id="KW-0560">Oxidoreductase</keyword>
<dbReference type="PANTHER" id="PTHR11465:SF61">
    <property type="entry name" value="CATALASE"/>
    <property type="match status" value="1"/>
</dbReference>
<dbReference type="Gene3D" id="2.40.180.10">
    <property type="entry name" value="Catalase core domain"/>
    <property type="match status" value="1"/>
</dbReference>
<dbReference type="AlphaFoldDB" id="A0A231GZ27"/>
<feature type="region of interest" description="Disordered" evidence="1">
    <location>
        <begin position="1"/>
        <end position="29"/>
    </location>
</feature>
<accession>A0A231GZ27</accession>
<name>A0A231GZ27_9NOCA</name>
<reference evidence="3 4" key="1">
    <citation type="submission" date="2017-07" db="EMBL/GenBank/DDBJ databases">
        <title>First draft Genome Sequence of Nocardia cerradoensis isolated from human infection.</title>
        <authorList>
            <person name="Carrasco G."/>
        </authorList>
    </citation>
    <scope>NUCLEOTIDE SEQUENCE [LARGE SCALE GENOMIC DNA]</scope>
    <source>
        <strain evidence="3 4">CNM20130759</strain>
    </source>
</reference>
<feature type="domain" description="Catalase core" evidence="2">
    <location>
        <begin position="9"/>
        <end position="67"/>
    </location>
</feature>
<dbReference type="GO" id="GO:0020037">
    <property type="term" value="F:heme binding"/>
    <property type="evidence" value="ECO:0007669"/>
    <property type="project" value="InterPro"/>
</dbReference>
<dbReference type="EMBL" id="NGAF01000017">
    <property type="protein sequence ID" value="OXR41850.1"/>
    <property type="molecule type" value="Genomic_DNA"/>
</dbReference>
<dbReference type="EC" id="1.11.1.6" evidence="3"/>
<evidence type="ECO:0000259" key="2">
    <source>
        <dbReference type="Pfam" id="PF00199"/>
    </source>
</evidence>
<dbReference type="GO" id="GO:0004096">
    <property type="term" value="F:catalase activity"/>
    <property type="evidence" value="ECO:0007669"/>
    <property type="project" value="UniProtKB-EC"/>
</dbReference>
<dbReference type="InterPro" id="IPR020835">
    <property type="entry name" value="Catalase_sf"/>
</dbReference>
<evidence type="ECO:0000313" key="4">
    <source>
        <dbReference type="Proteomes" id="UP000215506"/>
    </source>
</evidence>
<dbReference type="Proteomes" id="UP000215506">
    <property type="component" value="Unassembled WGS sequence"/>
</dbReference>
<comment type="caution">
    <text evidence="3">The sequence shown here is derived from an EMBL/GenBank/DDBJ whole genome shotgun (WGS) entry which is preliminary data.</text>
</comment>
<sequence>MHDNTDPLTAAAGAPVTDNQNSLSAGPRGPLQLQDLWLLEKLAHFDREVIPEHRMHAKGSGAFVPVSSFTPTSTCARTSA</sequence>
<organism evidence="3 4">
    <name type="scientific">Nocardia cerradoensis</name>
    <dbReference type="NCBI Taxonomy" id="85688"/>
    <lineage>
        <taxon>Bacteria</taxon>
        <taxon>Bacillati</taxon>
        <taxon>Actinomycetota</taxon>
        <taxon>Actinomycetes</taxon>
        <taxon>Mycobacteriales</taxon>
        <taxon>Nocardiaceae</taxon>
        <taxon>Nocardia</taxon>
    </lineage>
</organism>
<keyword evidence="3" id="KW-0575">Peroxidase</keyword>
<dbReference type="PROSITE" id="PS51402">
    <property type="entry name" value="CATALASE_3"/>
    <property type="match status" value="1"/>
</dbReference>
<dbReference type="InterPro" id="IPR018028">
    <property type="entry name" value="Catalase"/>
</dbReference>
<dbReference type="GO" id="GO:0042744">
    <property type="term" value="P:hydrogen peroxide catabolic process"/>
    <property type="evidence" value="ECO:0007669"/>
    <property type="project" value="TreeGrafter"/>
</dbReference>
<proteinExistence type="predicted"/>
<dbReference type="InterPro" id="IPR011614">
    <property type="entry name" value="Catalase_core"/>
</dbReference>
<dbReference type="Pfam" id="PF00199">
    <property type="entry name" value="Catalase"/>
    <property type="match status" value="1"/>
</dbReference>
<protein>
    <submittedName>
        <fullName evidence="3">Catalase</fullName>
        <ecNumber evidence="3">1.11.1.6</ecNumber>
    </submittedName>
</protein>
<dbReference type="GO" id="GO:0005737">
    <property type="term" value="C:cytoplasm"/>
    <property type="evidence" value="ECO:0007669"/>
    <property type="project" value="TreeGrafter"/>
</dbReference>
<dbReference type="SUPFAM" id="SSF56634">
    <property type="entry name" value="Heme-dependent catalase-like"/>
    <property type="match status" value="1"/>
</dbReference>
<dbReference type="GO" id="GO:0042542">
    <property type="term" value="P:response to hydrogen peroxide"/>
    <property type="evidence" value="ECO:0007669"/>
    <property type="project" value="TreeGrafter"/>
</dbReference>
<evidence type="ECO:0000313" key="3">
    <source>
        <dbReference type="EMBL" id="OXR41850.1"/>
    </source>
</evidence>